<organism evidence="1 2">
    <name type="scientific">Lentinus tigrinus ALCF2SS1-6</name>
    <dbReference type="NCBI Taxonomy" id="1328759"/>
    <lineage>
        <taxon>Eukaryota</taxon>
        <taxon>Fungi</taxon>
        <taxon>Dikarya</taxon>
        <taxon>Basidiomycota</taxon>
        <taxon>Agaricomycotina</taxon>
        <taxon>Agaricomycetes</taxon>
        <taxon>Polyporales</taxon>
        <taxon>Polyporaceae</taxon>
        <taxon>Lentinus</taxon>
    </lineage>
</organism>
<dbReference type="InterPro" id="IPR045469">
    <property type="entry name" value="Nis1"/>
</dbReference>
<protein>
    <submittedName>
        <fullName evidence="1">Uncharacterized protein</fullName>
    </submittedName>
</protein>
<sequence length="124" mass="13430">MIGAPAEWTSVQPGESITVRVDRPGFQSSAEEVAVAIGFWPCGSSPCSNVGYLDEVLGNVVYNGPYDPEYHTGQPTSAQYQNFTVTVPSAFQPGQQISLNVAHFTLIGAEFMPYMEVKNITLLL</sequence>
<dbReference type="EMBL" id="ML122258">
    <property type="protein sequence ID" value="RPD62825.1"/>
    <property type="molecule type" value="Genomic_DNA"/>
</dbReference>
<evidence type="ECO:0000313" key="1">
    <source>
        <dbReference type="EMBL" id="RPD62825.1"/>
    </source>
</evidence>
<name>A0A5C2SG99_9APHY</name>
<dbReference type="Pfam" id="PF19271">
    <property type="entry name" value="Nis1"/>
    <property type="match status" value="1"/>
</dbReference>
<reference evidence="1" key="1">
    <citation type="journal article" date="2018" name="Genome Biol. Evol.">
        <title>Genomics and development of Lentinus tigrinus, a white-rot wood-decaying mushroom with dimorphic fruiting bodies.</title>
        <authorList>
            <person name="Wu B."/>
            <person name="Xu Z."/>
            <person name="Knudson A."/>
            <person name="Carlson A."/>
            <person name="Chen N."/>
            <person name="Kovaka S."/>
            <person name="LaButti K."/>
            <person name="Lipzen A."/>
            <person name="Pennachio C."/>
            <person name="Riley R."/>
            <person name="Schakwitz W."/>
            <person name="Umezawa K."/>
            <person name="Ohm R.A."/>
            <person name="Grigoriev I.V."/>
            <person name="Nagy L.G."/>
            <person name="Gibbons J."/>
            <person name="Hibbett D."/>
        </authorList>
    </citation>
    <scope>NUCLEOTIDE SEQUENCE [LARGE SCALE GENOMIC DNA]</scope>
    <source>
        <strain evidence="1">ALCF2SS1-6</strain>
    </source>
</reference>
<evidence type="ECO:0000313" key="2">
    <source>
        <dbReference type="Proteomes" id="UP000313359"/>
    </source>
</evidence>
<keyword evidence="2" id="KW-1185">Reference proteome</keyword>
<dbReference type="OrthoDB" id="2841294at2759"/>
<proteinExistence type="predicted"/>
<gene>
    <name evidence="1" type="ORF">L227DRAFT_573347</name>
</gene>
<accession>A0A5C2SG99</accession>
<dbReference type="AlphaFoldDB" id="A0A5C2SG99"/>
<dbReference type="Proteomes" id="UP000313359">
    <property type="component" value="Unassembled WGS sequence"/>
</dbReference>